<evidence type="ECO:0000256" key="4">
    <source>
        <dbReference type="ARBA" id="ARBA00022737"/>
    </source>
</evidence>
<dbReference type="InterPro" id="IPR011898">
    <property type="entry name" value="PorD_KorD"/>
</dbReference>
<evidence type="ECO:0000256" key="5">
    <source>
        <dbReference type="ARBA" id="ARBA00023004"/>
    </source>
</evidence>
<gene>
    <name evidence="8" type="ORF">ATZ36_09030</name>
</gene>
<dbReference type="Gene3D" id="3.30.70.20">
    <property type="match status" value="1"/>
</dbReference>
<name>A0A1E5IH91_ENDTX</name>
<sequence length="103" mass="11564">MKKEERKLTAVELPIGDIVEAGTAVEFNTGSWRSERPVWNKEKCIHCLTCWISCPDSSVKIASDEKKITIVTGIDYDHCKGCGICARECPPKIKAITMEHEKK</sequence>
<dbReference type="GO" id="GO:0046872">
    <property type="term" value="F:metal ion binding"/>
    <property type="evidence" value="ECO:0007669"/>
    <property type="project" value="UniProtKB-KW"/>
</dbReference>
<evidence type="ECO:0000256" key="2">
    <source>
        <dbReference type="ARBA" id="ARBA00022485"/>
    </source>
</evidence>
<organism evidence="8 9">
    <name type="scientific">Endomicrobium trichonymphae</name>
    <dbReference type="NCBI Taxonomy" id="1408204"/>
    <lineage>
        <taxon>Bacteria</taxon>
        <taxon>Pseudomonadati</taxon>
        <taxon>Elusimicrobiota</taxon>
        <taxon>Endomicrobiia</taxon>
        <taxon>Endomicrobiales</taxon>
        <taxon>Endomicrobiaceae</taxon>
        <taxon>Candidatus Endomicrobiellum</taxon>
    </lineage>
</organism>
<evidence type="ECO:0000313" key="9">
    <source>
        <dbReference type="Proteomes" id="UP000095237"/>
    </source>
</evidence>
<evidence type="ECO:0000256" key="3">
    <source>
        <dbReference type="ARBA" id="ARBA00022723"/>
    </source>
</evidence>
<protein>
    <recommendedName>
        <fullName evidence="7">4Fe-4S ferredoxin-type domain-containing protein</fullName>
    </recommendedName>
</protein>
<reference evidence="8 9" key="1">
    <citation type="submission" date="2015-11" db="EMBL/GenBank/DDBJ databases">
        <title>Evidence for parallel genomic evolution in an endosymbiosis of termite gut flagellates.</title>
        <authorList>
            <person name="Zheng H."/>
        </authorList>
    </citation>
    <scope>NUCLEOTIDE SEQUENCE [LARGE SCALE GENOMIC DNA]</scope>
    <source>
        <strain evidence="8 9">CET450</strain>
    </source>
</reference>
<keyword evidence="4" id="KW-0677">Repeat</keyword>
<dbReference type="PANTHER" id="PTHR43724:SF1">
    <property type="entry name" value="PYRUVATE SYNTHASE SUBUNIT PORD"/>
    <property type="match status" value="1"/>
</dbReference>
<evidence type="ECO:0000256" key="6">
    <source>
        <dbReference type="ARBA" id="ARBA00023014"/>
    </source>
</evidence>
<comment type="caution">
    <text evidence="8">The sequence shown here is derived from an EMBL/GenBank/DDBJ whole genome shotgun (WGS) entry which is preliminary data.</text>
</comment>
<dbReference type="Proteomes" id="UP000095237">
    <property type="component" value="Unassembled WGS sequence"/>
</dbReference>
<keyword evidence="2" id="KW-0004">4Fe-4S</keyword>
<evidence type="ECO:0000313" key="8">
    <source>
        <dbReference type="EMBL" id="OEG69533.1"/>
    </source>
</evidence>
<dbReference type="NCBIfam" id="TIGR02179">
    <property type="entry name" value="PorD_KorD"/>
    <property type="match status" value="1"/>
</dbReference>
<dbReference type="InterPro" id="IPR017896">
    <property type="entry name" value="4Fe4S_Fe-S-bd"/>
</dbReference>
<dbReference type="PROSITE" id="PS00198">
    <property type="entry name" value="4FE4S_FER_1"/>
    <property type="match status" value="1"/>
</dbReference>
<dbReference type="SUPFAM" id="SSF54862">
    <property type="entry name" value="4Fe-4S ferredoxins"/>
    <property type="match status" value="1"/>
</dbReference>
<dbReference type="GO" id="GO:0016625">
    <property type="term" value="F:oxidoreductase activity, acting on the aldehyde or oxo group of donors, iron-sulfur protein as acceptor"/>
    <property type="evidence" value="ECO:0007669"/>
    <property type="project" value="InterPro"/>
</dbReference>
<keyword evidence="6" id="KW-0411">Iron-sulfur</keyword>
<dbReference type="GO" id="GO:0051539">
    <property type="term" value="F:4 iron, 4 sulfur cluster binding"/>
    <property type="evidence" value="ECO:0007669"/>
    <property type="project" value="UniProtKB-KW"/>
</dbReference>
<evidence type="ECO:0000259" key="7">
    <source>
        <dbReference type="PROSITE" id="PS51379"/>
    </source>
</evidence>
<dbReference type="PROSITE" id="PS51379">
    <property type="entry name" value="4FE4S_FER_2"/>
    <property type="match status" value="2"/>
</dbReference>
<dbReference type="Pfam" id="PF14697">
    <property type="entry name" value="Fer4_21"/>
    <property type="match status" value="1"/>
</dbReference>
<evidence type="ECO:0000256" key="1">
    <source>
        <dbReference type="ARBA" id="ARBA00001966"/>
    </source>
</evidence>
<dbReference type="EMBL" id="LNVX01000674">
    <property type="protein sequence ID" value="OEG69533.1"/>
    <property type="molecule type" value="Genomic_DNA"/>
</dbReference>
<proteinExistence type="predicted"/>
<dbReference type="AlphaFoldDB" id="A0A1E5IH91"/>
<keyword evidence="5" id="KW-0408">Iron</keyword>
<dbReference type="InterPro" id="IPR017900">
    <property type="entry name" value="4Fe4S_Fe_S_CS"/>
</dbReference>
<comment type="cofactor">
    <cofactor evidence="1">
        <name>[4Fe-4S] cluster</name>
        <dbReference type="ChEBI" id="CHEBI:49883"/>
    </cofactor>
</comment>
<dbReference type="PANTHER" id="PTHR43724">
    <property type="entry name" value="PYRUVATE SYNTHASE SUBUNIT PORD"/>
    <property type="match status" value="1"/>
</dbReference>
<feature type="domain" description="4Fe-4S ferredoxin-type" evidence="7">
    <location>
        <begin position="70"/>
        <end position="101"/>
    </location>
</feature>
<keyword evidence="3" id="KW-0479">Metal-binding</keyword>
<feature type="domain" description="4Fe-4S ferredoxin-type" evidence="7">
    <location>
        <begin position="35"/>
        <end position="64"/>
    </location>
</feature>
<accession>A0A1E5IH91</accession>
<keyword evidence="9" id="KW-1185">Reference proteome</keyword>